<keyword evidence="9" id="KW-0444">Lipid biosynthesis</keyword>
<keyword evidence="17" id="KW-1208">Phospholipid metabolism</keyword>
<keyword evidence="11 18" id="KW-0812">Transmembrane</keyword>
<evidence type="ECO:0000256" key="1">
    <source>
        <dbReference type="ARBA" id="ARBA00001698"/>
    </source>
</evidence>
<comment type="pathway">
    <text evidence="4">Lipid metabolism.</text>
</comment>
<dbReference type="GO" id="GO:0016024">
    <property type="term" value="P:CDP-diacylglycerol biosynthetic process"/>
    <property type="evidence" value="ECO:0007669"/>
    <property type="project" value="UniProtKB-UniPathway"/>
</dbReference>
<evidence type="ECO:0000256" key="14">
    <source>
        <dbReference type="ARBA" id="ARBA00023098"/>
    </source>
</evidence>
<keyword evidence="12 18" id="KW-0548">Nucleotidyltransferase</keyword>
<evidence type="ECO:0000256" key="2">
    <source>
        <dbReference type="ARBA" id="ARBA00004651"/>
    </source>
</evidence>
<dbReference type="Pfam" id="PF01148">
    <property type="entry name" value="CTP_transf_1"/>
    <property type="match status" value="1"/>
</dbReference>
<dbReference type="PROSITE" id="PS01315">
    <property type="entry name" value="CDS"/>
    <property type="match status" value="1"/>
</dbReference>
<dbReference type="Proteomes" id="UP000246077">
    <property type="component" value="Unassembled WGS sequence"/>
</dbReference>
<gene>
    <name evidence="20" type="ORF">DKG75_04565</name>
</gene>
<feature type="transmembrane region" description="Helical" evidence="19">
    <location>
        <begin position="113"/>
        <end position="131"/>
    </location>
</feature>
<evidence type="ECO:0000256" key="10">
    <source>
        <dbReference type="ARBA" id="ARBA00022679"/>
    </source>
</evidence>
<dbReference type="PANTHER" id="PTHR46382">
    <property type="entry name" value="PHOSPHATIDATE CYTIDYLYLTRANSFERASE"/>
    <property type="match status" value="1"/>
</dbReference>
<dbReference type="GO" id="GO:0005886">
    <property type="term" value="C:plasma membrane"/>
    <property type="evidence" value="ECO:0007669"/>
    <property type="project" value="UniProtKB-SubCell"/>
</dbReference>
<evidence type="ECO:0000256" key="12">
    <source>
        <dbReference type="ARBA" id="ARBA00022695"/>
    </source>
</evidence>
<keyword evidence="14" id="KW-0443">Lipid metabolism</keyword>
<evidence type="ECO:0000256" key="15">
    <source>
        <dbReference type="ARBA" id="ARBA00023136"/>
    </source>
</evidence>
<protein>
    <recommendedName>
        <fullName evidence="7 18">Phosphatidate cytidylyltransferase</fullName>
        <ecNumber evidence="6 18">2.7.7.41</ecNumber>
    </recommendedName>
</protein>
<comment type="similarity">
    <text evidence="5 18">Belongs to the CDS family.</text>
</comment>
<feature type="transmembrane region" description="Helical" evidence="19">
    <location>
        <begin position="21"/>
        <end position="52"/>
    </location>
</feature>
<evidence type="ECO:0000256" key="17">
    <source>
        <dbReference type="ARBA" id="ARBA00023264"/>
    </source>
</evidence>
<evidence type="ECO:0000256" key="3">
    <source>
        <dbReference type="ARBA" id="ARBA00005119"/>
    </source>
</evidence>
<evidence type="ECO:0000256" key="4">
    <source>
        <dbReference type="ARBA" id="ARBA00005189"/>
    </source>
</evidence>
<dbReference type="UniPathway" id="UPA00557">
    <property type="reaction ID" value="UER00614"/>
</dbReference>
<dbReference type="OrthoDB" id="9799199at2"/>
<dbReference type="AlphaFoldDB" id="A0A317E9N2"/>
<keyword evidence="8" id="KW-1003">Cell membrane</keyword>
<evidence type="ECO:0000256" key="7">
    <source>
        <dbReference type="ARBA" id="ARBA00019373"/>
    </source>
</evidence>
<keyword evidence="10 18" id="KW-0808">Transferase</keyword>
<keyword evidence="16" id="KW-0594">Phospholipid biosynthesis</keyword>
<organism evidence="20 21">
    <name type="scientific">Zavarzinia compransoris</name>
    <dbReference type="NCBI Taxonomy" id="1264899"/>
    <lineage>
        <taxon>Bacteria</taxon>
        <taxon>Pseudomonadati</taxon>
        <taxon>Pseudomonadota</taxon>
        <taxon>Alphaproteobacteria</taxon>
        <taxon>Rhodospirillales</taxon>
        <taxon>Zavarziniaceae</taxon>
        <taxon>Zavarzinia</taxon>
    </lineage>
</organism>
<feature type="transmembrane region" description="Helical" evidence="19">
    <location>
        <begin position="181"/>
        <end position="199"/>
    </location>
</feature>
<dbReference type="RefSeq" id="WP_109919867.1">
    <property type="nucleotide sequence ID" value="NZ_QGLF01000001.1"/>
</dbReference>
<proteinExistence type="inferred from homology"/>
<keyword evidence="21" id="KW-1185">Reference proteome</keyword>
<feature type="transmembrane region" description="Helical" evidence="19">
    <location>
        <begin position="72"/>
        <end position="101"/>
    </location>
</feature>
<feature type="transmembrane region" description="Helical" evidence="19">
    <location>
        <begin position="143"/>
        <end position="160"/>
    </location>
</feature>
<name>A0A317E9N2_9PROT</name>
<comment type="catalytic activity">
    <reaction evidence="1 18">
        <text>a 1,2-diacyl-sn-glycero-3-phosphate + CTP + H(+) = a CDP-1,2-diacyl-sn-glycerol + diphosphate</text>
        <dbReference type="Rhea" id="RHEA:16229"/>
        <dbReference type="ChEBI" id="CHEBI:15378"/>
        <dbReference type="ChEBI" id="CHEBI:33019"/>
        <dbReference type="ChEBI" id="CHEBI:37563"/>
        <dbReference type="ChEBI" id="CHEBI:58332"/>
        <dbReference type="ChEBI" id="CHEBI:58608"/>
        <dbReference type="EC" id="2.7.7.41"/>
    </reaction>
</comment>
<evidence type="ECO:0000256" key="11">
    <source>
        <dbReference type="ARBA" id="ARBA00022692"/>
    </source>
</evidence>
<evidence type="ECO:0000256" key="16">
    <source>
        <dbReference type="ARBA" id="ARBA00023209"/>
    </source>
</evidence>
<evidence type="ECO:0000256" key="6">
    <source>
        <dbReference type="ARBA" id="ARBA00012487"/>
    </source>
</evidence>
<evidence type="ECO:0000256" key="8">
    <source>
        <dbReference type="ARBA" id="ARBA00022475"/>
    </source>
</evidence>
<evidence type="ECO:0000256" key="18">
    <source>
        <dbReference type="RuleBase" id="RU003938"/>
    </source>
</evidence>
<evidence type="ECO:0000256" key="5">
    <source>
        <dbReference type="ARBA" id="ARBA00010185"/>
    </source>
</evidence>
<evidence type="ECO:0000256" key="19">
    <source>
        <dbReference type="SAM" id="Phobius"/>
    </source>
</evidence>
<dbReference type="InterPro" id="IPR000374">
    <property type="entry name" value="PC_trans"/>
</dbReference>
<dbReference type="PANTHER" id="PTHR46382:SF1">
    <property type="entry name" value="PHOSPHATIDATE CYTIDYLYLTRANSFERASE"/>
    <property type="match status" value="1"/>
</dbReference>
<comment type="pathway">
    <text evidence="3 18">Phospholipid metabolism; CDP-diacylglycerol biosynthesis; CDP-diacylglycerol from sn-glycerol 3-phosphate: step 3/3.</text>
</comment>
<keyword evidence="15 19" id="KW-0472">Membrane</keyword>
<evidence type="ECO:0000313" key="20">
    <source>
        <dbReference type="EMBL" id="PWR23837.1"/>
    </source>
</evidence>
<dbReference type="GO" id="GO:0004605">
    <property type="term" value="F:phosphatidate cytidylyltransferase activity"/>
    <property type="evidence" value="ECO:0007669"/>
    <property type="project" value="UniProtKB-EC"/>
</dbReference>
<keyword evidence="13 19" id="KW-1133">Transmembrane helix</keyword>
<dbReference type="EC" id="2.7.7.41" evidence="6 18"/>
<dbReference type="EMBL" id="QGLF01000001">
    <property type="protein sequence ID" value="PWR23837.1"/>
    <property type="molecule type" value="Genomic_DNA"/>
</dbReference>
<evidence type="ECO:0000313" key="21">
    <source>
        <dbReference type="Proteomes" id="UP000246077"/>
    </source>
</evidence>
<comment type="subcellular location">
    <subcellularLocation>
        <location evidence="2">Cell membrane</location>
        <topology evidence="2">Multi-pass membrane protein</topology>
    </subcellularLocation>
</comment>
<sequence length="270" mass="27745">MGATIESRLPGRDLSLRVASGTVLALVGLGAVHAGGGWFVALVTVIAFLLVYEWDRIAEGDGLGDMARLHGAFVGAALAVGVFGLFAVALGVVAVGAAVSWWFAAKRGLRRPWPVLAVPYVALPCLSMLWLRFDAEAGTELTYWLLVSIWATDTGAYAAGRTIGGPKLAPRISPKKTWAGLIGGVAAAIVAGGLTAWIVGLPDPLAFALVSGIVGAWSQLGDLSESAVKRHFGVKDSSNLIPGHGGFLDRLDGLLFAAPAAALAVLVGAL</sequence>
<evidence type="ECO:0000256" key="13">
    <source>
        <dbReference type="ARBA" id="ARBA00022989"/>
    </source>
</evidence>
<reference evidence="21" key="1">
    <citation type="submission" date="2018-05" db="EMBL/GenBank/DDBJ databases">
        <title>Zavarzinia sp. HR-AS.</title>
        <authorList>
            <person name="Lee Y."/>
            <person name="Jeon C.O."/>
        </authorList>
    </citation>
    <scope>NUCLEOTIDE SEQUENCE [LARGE SCALE GENOMIC DNA]</scope>
    <source>
        <strain evidence="21">DSM 1231</strain>
    </source>
</reference>
<accession>A0A317E9N2</accession>
<comment type="caution">
    <text evidence="20">The sequence shown here is derived from an EMBL/GenBank/DDBJ whole genome shotgun (WGS) entry which is preliminary data.</text>
</comment>
<evidence type="ECO:0000256" key="9">
    <source>
        <dbReference type="ARBA" id="ARBA00022516"/>
    </source>
</evidence>